<evidence type="ECO:0000313" key="1">
    <source>
        <dbReference type="EMBL" id="MBB6213846.1"/>
    </source>
</evidence>
<proteinExistence type="predicted"/>
<gene>
    <name evidence="1" type="ORF">HNP67_001341</name>
</gene>
<accession>A0A7W9ZLN9</accession>
<organism evidence="1 2">
    <name type="scientific">Borreliella californiensis</name>
    <dbReference type="NCBI Taxonomy" id="373543"/>
    <lineage>
        <taxon>Bacteria</taxon>
        <taxon>Pseudomonadati</taxon>
        <taxon>Spirochaetota</taxon>
        <taxon>Spirochaetia</taxon>
        <taxon>Spirochaetales</taxon>
        <taxon>Borreliaceae</taxon>
        <taxon>Borreliella</taxon>
    </lineage>
</organism>
<sequence>MTKEEQSTLENIKRFFKEGKNLLKNPTNNNFDKIIIGHYTKIEYNEEQINKLFIELGEQKTKIYLNTINKVMANPSKGKNIQDEKRYQTLQNILILAIFSNIYKQLRPKTDEFFDNTLLLINISHELIKNSNASIFDDIFYTMLLLHASF</sequence>
<name>A0A7W9ZLN9_9SPIR</name>
<reference evidence="1 2" key="1">
    <citation type="submission" date="2020-08" db="EMBL/GenBank/DDBJ databases">
        <title>Genomic Encyclopedia of Type Strains, Phase IV (KMG-IV): sequencing the most valuable type-strain genomes for metagenomic binning, comparative biology and taxonomic classification.</title>
        <authorList>
            <person name="Goeker M."/>
        </authorList>
    </citation>
    <scope>NUCLEOTIDE SEQUENCE [LARGE SCALE GENOMIC DNA]</scope>
    <source>
        <strain evidence="1 2">DSM 17989</strain>
    </source>
</reference>
<dbReference type="EMBL" id="JACHFB010000016">
    <property type="protein sequence ID" value="MBB6213846.1"/>
    <property type="molecule type" value="Genomic_DNA"/>
</dbReference>
<dbReference type="Proteomes" id="UP000536100">
    <property type="component" value="Unassembled WGS sequence"/>
</dbReference>
<protein>
    <submittedName>
        <fullName evidence="1">Putative ribosome biogenesis GTPase RsgA</fullName>
    </submittedName>
</protein>
<dbReference type="AlphaFoldDB" id="A0A7W9ZLN9"/>
<comment type="caution">
    <text evidence="1">The sequence shown here is derived from an EMBL/GenBank/DDBJ whole genome shotgun (WGS) entry which is preliminary data.</text>
</comment>
<evidence type="ECO:0000313" key="2">
    <source>
        <dbReference type="Proteomes" id="UP000536100"/>
    </source>
</evidence>
<dbReference type="RefSeq" id="WP_184125694.1">
    <property type="nucleotide sequence ID" value="NZ_CP179448.1"/>
</dbReference>